<protein>
    <submittedName>
        <fullName evidence="3">Uncharacterized protein</fullName>
    </submittedName>
</protein>
<sequence>MICPFPFLVIACVAAFVPQNDRPSPKVGALSFKDSSSGEDLPPIRRPSRSEHHRPSDLTTSGGSSSFPAQIPTEEWKEWQASFGRNGFTDFLPQFASHLDCLSLSIDLGDGTVDDRRPARLPWQDDEATSQITEALFTSLDEIRGTSADAPSPIRNPEVHSVAGVDPSITACFAQSDSQLAKGYRGEEDYDCILDSGLLNSIVAAMPSEVTWHSQAFPAGLLDLVELIHRATVHTREFGIYVALTDCPIPEYARSYLDSMGQVVGMEWTYDLDGISTEEKCVSVARKYFTGVVNFDSKGVCDNLLKP</sequence>
<feature type="region of interest" description="Disordered" evidence="1">
    <location>
        <begin position="23"/>
        <end position="69"/>
    </location>
</feature>
<reference evidence="3 4" key="1">
    <citation type="journal article" date="2012" name="Genome Biol.">
        <title>Genome and low-iron response of an oceanic diatom adapted to chronic iron limitation.</title>
        <authorList>
            <person name="Lommer M."/>
            <person name="Specht M."/>
            <person name="Roy A.S."/>
            <person name="Kraemer L."/>
            <person name="Andreson R."/>
            <person name="Gutowska M.A."/>
            <person name="Wolf J."/>
            <person name="Bergner S.V."/>
            <person name="Schilhabel M.B."/>
            <person name="Klostermeier U.C."/>
            <person name="Beiko R.G."/>
            <person name="Rosenstiel P."/>
            <person name="Hippler M."/>
            <person name="Laroche J."/>
        </authorList>
    </citation>
    <scope>NUCLEOTIDE SEQUENCE [LARGE SCALE GENOMIC DNA]</scope>
    <source>
        <strain evidence="3 4">CCMP1005</strain>
    </source>
</reference>
<accession>K0QZR0</accession>
<name>K0QZR0_THAOC</name>
<comment type="caution">
    <text evidence="3">The sequence shown here is derived from an EMBL/GenBank/DDBJ whole genome shotgun (WGS) entry which is preliminary data.</text>
</comment>
<dbReference type="EMBL" id="AGNL01048716">
    <property type="protein sequence ID" value="EJK45178.1"/>
    <property type="molecule type" value="Genomic_DNA"/>
</dbReference>
<gene>
    <name evidence="3" type="ORF">THAOC_36224</name>
</gene>
<dbReference type="Proteomes" id="UP000266841">
    <property type="component" value="Unassembled WGS sequence"/>
</dbReference>
<evidence type="ECO:0000256" key="1">
    <source>
        <dbReference type="SAM" id="MobiDB-lite"/>
    </source>
</evidence>
<keyword evidence="2" id="KW-0732">Signal</keyword>
<feature type="compositionally biased region" description="Polar residues" evidence="1">
    <location>
        <begin position="57"/>
        <end position="68"/>
    </location>
</feature>
<evidence type="ECO:0000313" key="4">
    <source>
        <dbReference type="Proteomes" id="UP000266841"/>
    </source>
</evidence>
<dbReference type="OrthoDB" id="47812at2759"/>
<dbReference type="AlphaFoldDB" id="K0QZR0"/>
<organism evidence="3 4">
    <name type="scientific">Thalassiosira oceanica</name>
    <name type="common">Marine diatom</name>
    <dbReference type="NCBI Taxonomy" id="159749"/>
    <lineage>
        <taxon>Eukaryota</taxon>
        <taxon>Sar</taxon>
        <taxon>Stramenopiles</taxon>
        <taxon>Ochrophyta</taxon>
        <taxon>Bacillariophyta</taxon>
        <taxon>Coscinodiscophyceae</taxon>
        <taxon>Thalassiosirophycidae</taxon>
        <taxon>Thalassiosirales</taxon>
        <taxon>Thalassiosiraceae</taxon>
        <taxon>Thalassiosira</taxon>
    </lineage>
</organism>
<feature type="signal peptide" evidence="2">
    <location>
        <begin position="1"/>
        <end position="15"/>
    </location>
</feature>
<evidence type="ECO:0000313" key="3">
    <source>
        <dbReference type="EMBL" id="EJK45178.1"/>
    </source>
</evidence>
<feature type="chain" id="PRO_5012655359" evidence="2">
    <location>
        <begin position="16"/>
        <end position="307"/>
    </location>
</feature>
<keyword evidence="4" id="KW-1185">Reference proteome</keyword>
<evidence type="ECO:0000256" key="2">
    <source>
        <dbReference type="SAM" id="SignalP"/>
    </source>
</evidence>
<proteinExistence type="predicted"/>